<keyword evidence="2" id="KW-1185">Reference proteome</keyword>
<accession>A0ACC1RKA8</accession>
<evidence type="ECO:0000313" key="1">
    <source>
        <dbReference type="EMBL" id="KAJ3518705.1"/>
    </source>
</evidence>
<sequence length="71" mass="7671">MAADESAAPNLNLSAEEKRTYGQLFRQADSESVGVVVGEIAVKFFHKTGLDSRILGEVCLRSAPRSRLCSS</sequence>
<organism evidence="1 2">
    <name type="scientific">Fusarium decemcellulare</name>
    <dbReference type="NCBI Taxonomy" id="57161"/>
    <lineage>
        <taxon>Eukaryota</taxon>
        <taxon>Fungi</taxon>
        <taxon>Dikarya</taxon>
        <taxon>Ascomycota</taxon>
        <taxon>Pezizomycotina</taxon>
        <taxon>Sordariomycetes</taxon>
        <taxon>Hypocreomycetidae</taxon>
        <taxon>Hypocreales</taxon>
        <taxon>Nectriaceae</taxon>
        <taxon>Fusarium</taxon>
        <taxon>Fusarium decemcellulare species complex</taxon>
    </lineage>
</organism>
<name>A0ACC1RKA8_9HYPO</name>
<reference evidence="1" key="1">
    <citation type="submission" date="2022-08" db="EMBL/GenBank/DDBJ databases">
        <title>Genome Sequence of Fusarium decemcellulare.</title>
        <authorList>
            <person name="Buettner E."/>
        </authorList>
    </citation>
    <scope>NUCLEOTIDE SEQUENCE</scope>
    <source>
        <strain evidence="1">Babe19</strain>
    </source>
</reference>
<evidence type="ECO:0000313" key="2">
    <source>
        <dbReference type="Proteomes" id="UP001148629"/>
    </source>
</evidence>
<protein>
    <submittedName>
        <fullName evidence="1">Uncharacterized protein</fullName>
    </submittedName>
</protein>
<proteinExistence type="predicted"/>
<gene>
    <name evidence="1" type="ORF">NM208_g14416</name>
</gene>
<comment type="caution">
    <text evidence="1">The sequence shown here is derived from an EMBL/GenBank/DDBJ whole genome shotgun (WGS) entry which is preliminary data.</text>
</comment>
<dbReference type="Proteomes" id="UP001148629">
    <property type="component" value="Unassembled WGS sequence"/>
</dbReference>
<dbReference type="EMBL" id="JANRMS010003352">
    <property type="protein sequence ID" value="KAJ3518705.1"/>
    <property type="molecule type" value="Genomic_DNA"/>
</dbReference>